<evidence type="ECO:0000256" key="1">
    <source>
        <dbReference type="SAM" id="SignalP"/>
    </source>
</evidence>
<dbReference type="InterPro" id="IPR011048">
    <property type="entry name" value="Haem_d1_sf"/>
</dbReference>
<organism evidence="2 3">
    <name type="scientific">Desulforhopalus singaporensis</name>
    <dbReference type="NCBI Taxonomy" id="91360"/>
    <lineage>
        <taxon>Bacteria</taxon>
        <taxon>Pseudomonadati</taxon>
        <taxon>Thermodesulfobacteriota</taxon>
        <taxon>Desulfobulbia</taxon>
        <taxon>Desulfobulbales</taxon>
        <taxon>Desulfocapsaceae</taxon>
        <taxon>Desulforhopalus</taxon>
    </lineage>
</organism>
<dbReference type="RefSeq" id="WP_092222017.1">
    <property type="nucleotide sequence ID" value="NZ_FNJI01000010.1"/>
</dbReference>
<feature type="signal peptide" evidence="1">
    <location>
        <begin position="1"/>
        <end position="24"/>
    </location>
</feature>
<keyword evidence="3" id="KW-1185">Reference proteome</keyword>
<accession>A0A1H0Q0A3</accession>
<dbReference type="Proteomes" id="UP000199073">
    <property type="component" value="Unassembled WGS sequence"/>
</dbReference>
<gene>
    <name evidence="2" type="ORF">SAMN05660330_01830</name>
</gene>
<protein>
    <submittedName>
        <fullName evidence="2">Uncharacterized protein</fullName>
    </submittedName>
</protein>
<dbReference type="SUPFAM" id="SSF51004">
    <property type="entry name" value="C-terminal (heme d1) domain of cytochrome cd1-nitrite reductase"/>
    <property type="match status" value="1"/>
</dbReference>
<evidence type="ECO:0000313" key="3">
    <source>
        <dbReference type="Proteomes" id="UP000199073"/>
    </source>
</evidence>
<evidence type="ECO:0000313" key="2">
    <source>
        <dbReference type="EMBL" id="SDP10500.1"/>
    </source>
</evidence>
<reference evidence="2 3" key="1">
    <citation type="submission" date="2016-10" db="EMBL/GenBank/DDBJ databases">
        <authorList>
            <person name="de Groot N.N."/>
        </authorList>
    </citation>
    <scope>NUCLEOTIDE SEQUENCE [LARGE SCALE GENOMIC DNA]</scope>
    <source>
        <strain evidence="2 3">DSM 12130</strain>
    </source>
</reference>
<feature type="chain" id="PRO_5011759169" evidence="1">
    <location>
        <begin position="25"/>
        <end position="145"/>
    </location>
</feature>
<keyword evidence="1" id="KW-0732">Signal</keyword>
<dbReference type="OrthoDB" id="9784686at2"/>
<dbReference type="EMBL" id="FNJI01000010">
    <property type="protein sequence ID" value="SDP10500.1"/>
    <property type="molecule type" value="Genomic_DNA"/>
</dbReference>
<proteinExistence type="predicted"/>
<dbReference type="AlphaFoldDB" id="A0A1H0Q0A3"/>
<name>A0A1H0Q0A3_9BACT</name>
<dbReference type="InterPro" id="IPR015943">
    <property type="entry name" value="WD40/YVTN_repeat-like_dom_sf"/>
</dbReference>
<dbReference type="Gene3D" id="2.130.10.10">
    <property type="entry name" value="YVTN repeat-like/Quinoprotein amine dehydrogenase"/>
    <property type="match status" value="1"/>
</dbReference>
<dbReference type="STRING" id="91360.SAMN05660330_01830"/>
<sequence>MKIHSILGTGVCALLFASSGAANSVPDSGQDNMIQWDTQAQWAIKGNPIDMVHSLDGKLVYILNDSNQVQIYNTAGKLQGTIPVDDGVSAIDIAAKGEKLYLTNKATSTFQAISVYFVHNIDITGSPIHGPADAPVTIAVFSDFE</sequence>